<dbReference type="GO" id="GO:0030422">
    <property type="term" value="P:siRNA processing"/>
    <property type="evidence" value="ECO:0007669"/>
    <property type="project" value="TreeGrafter"/>
</dbReference>
<evidence type="ECO:0000256" key="3">
    <source>
        <dbReference type="SAM" id="MobiDB-lite"/>
    </source>
</evidence>
<feature type="compositionally biased region" description="Low complexity" evidence="3">
    <location>
        <begin position="242"/>
        <end position="260"/>
    </location>
</feature>
<dbReference type="Proteomes" id="UP000652219">
    <property type="component" value="Unassembled WGS sequence"/>
</dbReference>
<dbReference type="EMBL" id="WIGN01000116">
    <property type="protein sequence ID" value="KAF6808535.1"/>
    <property type="molecule type" value="Genomic_DNA"/>
</dbReference>
<keyword evidence="1 5" id="KW-0696">RNA-directed RNA polymerase</keyword>
<feature type="compositionally biased region" description="Basic and acidic residues" evidence="3">
    <location>
        <begin position="170"/>
        <end position="181"/>
    </location>
</feature>
<reference evidence="5 6" key="1">
    <citation type="journal article" date="2020" name="Phytopathology">
        <title>Genome Sequence Resources of Colletotrichum truncatum, C. plurivorum, C. musicola, and C. sojae: Four Species Pathogenic to Soybean (Glycine max).</title>
        <authorList>
            <person name="Rogerio F."/>
            <person name="Boufleur T.R."/>
            <person name="Ciampi-Guillardi M."/>
            <person name="Sukno S.A."/>
            <person name="Thon M.R."/>
            <person name="Massola Junior N.S."/>
            <person name="Baroncelli R."/>
        </authorList>
    </citation>
    <scope>NUCLEOTIDE SEQUENCE [LARGE SCALE GENOMIC DNA]</scope>
    <source>
        <strain evidence="5 6">LFN0009</strain>
    </source>
</reference>
<evidence type="ECO:0000313" key="5">
    <source>
        <dbReference type="EMBL" id="KAF6808535.1"/>
    </source>
</evidence>
<keyword evidence="2" id="KW-0175">Coiled coil</keyword>
<evidence type="ECO:0000259" key="4">
    <source>
        <dbReference type="Pfam" id="PF05183"/>
    </source>
</evidence>
<dbReference type="InterPro" id="IPR057596">
    <property type="entry name" value="RDRP_core"/>
</dbReference>
<feature type="domain" description="RDRP core" evidence="4">
    <location>
        <begin position="485"/>
        <end position="1129"/>
    </location>
</feature>
<accession>A0A8H6MUB0</accession>
<proteinExistence type="inferred from homology"/>
<dbReference type="Gene3D" id="1.10.8.790">
    <property type="entry name" value="RNA-dependent RNA polymerase, slab domain, helical subdomain-like"/>
    <property type="match status" value="1"/>
</dbReference>
<dbReference type="GO" id="GO:0031380">
    <property type="term" value="C:nuclear RNA-directed RNA polymerase complex"/>
    <property type="evidence" value="ECO:0007669"/>
    <property type="project" value="TreeGrafter"/>
</dbReference>
<comment type="catalytic activity">
    <reaction evidence="1">
        <text>RNA(n) + a ribonucleoside 5'-triphosphate = RNA(n+1) + diphosphate</text>
        <dbReference type="Rhea" id="RHEA:21248"/>
        <dbReference type="Rhea" id="RHEA-COMP:14527"/>
        <dbReference type="Rhea" id="RHEA-COMP:17342"/>
        <dbReference type="ChEBI" id="CHEBI:33019"/>
        <dbReference type="ChEBI" id="CHEBI:61557"/>
        <dbReference type="ChEBI" id="CHEBI:140395"/>
        <dbReference type="EC" id="2.7.7.48"/>
    </reaction>
</comment>
<organism evidence="5 6">
    <name type="scientific">Colletotrichum sojae</name>
    <dbReference type="NCBI Taxonomy" id="2175907"/>
    <lineage>
        <taxon>Eukaryota</taxon>
        <taxon>Fungi</taxon>
        <taxon>Dikarya</taxon>
        <taxon>Ascomycota</taxon>
        <taxon>Pezizomycotina</taxon>
        <taxon>Sordariomycetes</taxon>
        <taxon>Hypocreomycetidae</taxon>
        <taxon>Glomerellales</taxon>
        <taxon>Glomerellaceae</taxon>
        <taxon>Colletotrichum</taxon>
        <taxon>Colletotrichum orchidearum species complex</taxon>
    </lineage>
</organism>
<dbReference type="InterPro" id="IPR007855">
    <property type="entry name" value="RDRP"/>
</dbReference>
<feature type="compositionally biased region" description="Pro residues" evidence="3">
    <location>
        <begin position="9"/>
        <end position="20"/>
    </location>
</feature>
<feature type="region of interest" description="Disordered" evidence="3">
    <location>
        <begin position="317"/>
        <end position="336"/>
    </location>
</feature>
<evidence type="ECO:0000256" key="1">
    <source>
        <dbReference type="RuleBase" id="RU363098"/>
    </source>
</evidence>
<dbReference type="PANTHER" id="PTHR23079">
    <property type="entry name" value="RNA-DEPENDENT RNA POLYMERASE"/>
    <property type="match status" value="1"/>
</dbReference>
<keyword evidence="1" id="KW-0548">Nucleotidyltransferase</keyword>
<keyword evidence="1" id="KW-0694">RNA-binding</keyword>
<feature type="region of interest" description="Disordered" evidence="3">
    <location>
        <begin position="143"/>
        <end position="279"/>
    </location>
</feature>
<keyword evidence="6" id="KW-1185">Reference proteome</keyword>
<dbReference type="GO" id="GO:0003723">
    <property type="term" value="F:RNA binding"/>
    <property type="evidence" value="ECO:0007669"/>
    <property type="project" value="UniProtKB-KW"/>
</dbReference>
<dbReference type="EC" id="2.7.7.48" evidence="1"/>
<feature type="compositionally biased region" description="Polar residues" evidence="3">
    <location>
        <begin position="265"/>
        <end position="274"/>
    </location>
</feature>
<evidence type="ECO:0000313" key="6">
    <source>
        <dbReference type="Proteomes" id="UP000652219"/>
    </source>
</evidence>
<name>A0A8H6MUB0_9PEZI</name>
<gene>
    <name evidence="5" type="ORF">CSOJ01_07484</name>
</gene>
<comment type="similarity">
    <text evidence="1">Belongs to the RdRP family.</text>
</comment>
<comment type="caution">
    <text evidence="5">The sequence shown here is derived from an EMBL/GenBank/DDBJ whole genome shotgun (WGS) entry which is preliminary data.</text>
</comment>
<dbReference type="PANTHER" id="PTHR23079:SF14">
    <property type="entry name" value="RNA-DEPENDENT RNA POLYMERASE"/>
    <property type="match status" value="1"/>
</dbReference>
<protein>
    <recommendedName>
        <fullName evidence="1">RNA-dependent RNA polymerase</fullName>
        <ecNumber evidence="1">2.7.7.48</ecNumber>
    </recommendedName>
</protein>
<dbReference type="GO" id="GO:0003968">
    <property type="term" value="F:RNA-directed RNA polymerase activity"/>
    <property type="evidence" value="ECO:0007669"/>
    <property type="project" value="UniProtKB-KW"/>
</dbReference>
<feature type="compositionally biased region" description="Acidic residues" evidence="3">
    <location>
        <begin position="1348"/>
        <end position="1357"/>
    </location>
</feature>
<feature type="compositionally biased region" description="Low complexity" evidence="3">
    <location>
        <begin position="207"/>
        <end position="219"/>
    </location>
</feature>
<dbReference type="Pfam" id="PF05183">
    <property type="entry name" value="RdRP"/>
    <property type="match status" value="1"/>
</dbReference>
<sequence length="1357" mass="153206">MAPQTRPAPAQPAPRTPQKPPQSKLHAEIIEKLNYEYNLDIRLPDATLTPLSARDRARQDPAFRRSDKIINGLRYHCFKRTHMLDNILRCFRNEAKAASQKWIRLIDPDEPSQPPKPPKAASPGEILELQEIFIGLLDKAKPTRTAPDFGHSDSRPPAISSGESARIKRRPAEDTKKDSLKRVKASPPDGEDVQEIVAGALDHVPSRSRSAKSYLSSARFSRLEERPPRATTAPSLGGSMYAPTSFATTASTSRASLFSAPNEPGPSTQETIPASTDEENLRRLKPGKERSSPQSQDLFPISSGHIEAFDISFREHEADTSPRINTQPPGPIPTPAAGPPGLATVYSEISGLDDSSLYQPVARLSRSPPVDLESRLDATWPRFPPWLNRAPFAIAWEVTRIALHCGVDLGEIEMSYQPDWYNYPNLRKSLFEHPLFAQKSFPERPKTDAWTAALSGFKSSRGQSVVFAASLEQSKNNKSGPVFDLTMQPVALDQGCRLHRKFGSDRFVEILMPSPNCWEEPIKAPEKREQVTRWLSTRLHYLAGRQWRAFYARDAGHKTPPKTVALGPDPKPVYRERISLFAEHGNNFLASNANPKATLDSSGDVRAKLEVRHMLDWLLQLDENEDQPFLKLFARIQLGLSKTTPVVVLNHDQIRHCTQDMLSSEGKVMNDGIGVMSRSLARKIKDVLGLSVVPSAIQGRLGPAKGMWIIDVQGDDTGDLWIETWPSQRKWRCDFKDPLHRTLEVGSHAAEPRSASLNIQFLPVLEDRAKNKIAMRKAIADSLINELNRELEEQKNAMQHTISLRQWVNENSLLRRCRLAHNRVPFLGGLPESTEETINYLLDGGFDPNNQKFLQELVWNQRRAKCENLKKKMNIKIPRSAYLYMVVDFWGILEEDEVHVCFSSKFQTESFSDSMLHGFDVLVARSPAHFVSDVQKVKAVFKPELHALKDVIVFSSKGRVPLADKLSGGDYDGDKAWVCWEPRIVSDFVNAEVPPSPDLSDYLKKDKTTYGELVQQHGKAGAVSDMVTNSIAFSMRPSFLGIATNFKERLCYWTNEVNNQYALYLSTLLGNLVDQAKQGYEFTGDDWKRFRRELLDSHKFSNLDEPAYTKESWPGGKVLHIIDYLKFEVAKPTIDKELEKFHRAMNSKTDRSKHLLRSLQPSRNEEEEQTAEYWDADLVKPFEEFEKLAQGNPQAKIVLRNLTKDLEALEKQWTTTVGAVKDKDDLPRRMLEVHEQWCAIEPRADGELDPLLQAYLTQSYACDDRTTWALIRASAIFKYYYNRKTAFAWRMAGIQLQLIKAMTTGTRDNVLVAVVSNLYAALKPDAKLISHAVSKMKEDGSEYPGLDSDGDDNAFEE</sequence>
<keyword evidence="1" id="KW-0808">Transferase</keyword>
<evidence type="ECO:0000256" key="2">
    <source>
        <dbReference type="SAM" id="Coils"/>
    </source>
</evidence>
<feature type="region of interest" description="Disordered" evidence="3">
    <location>
        <begin position="1"/>
        <end position="24"/>
    </location>
</feature>
<feature type="region of interest" description="Disordered" evidence="3">
    <location>
        <begin position="1337"/>
        <end position="1357"/>
    </location>
</feature>
<feature type="coiled-coil region" evidence="2">
    <location>
        <begin position="777"/>
        <end position="804"/>
    </location>
</feature>